<evidence type="ECO:0000256" key="1">
    <source>
        <dbReference type="SAM" id="MobiDB-lite"/>
    </source>
</evidence>
<comment type="caution">
    <text evidence="2">The sequence shown here is derived from an EMBL/GenBank/DDBJ whole genome shotgun (WGS) entry which is preliminary data.</text>
</comment>
<sequence>MGGVGSGGSDSSSGWGREVRSHGKAVTASTISPYRILHTQDGNTMATSLPCRSKRFSNKLRTSKRKSLKRYNINTFPIESRSSDTEVNWSKQVGIGTGEKSVSDDLLFCKGYGVTKCEFN</sequence>
<reference evidence="2" key="1">
    <citation type="journal article" date="2020" name="G3 (Bethesda)">
        <title>High-Quality Assemblies for Three Invasive Social Wasps from the &lt;i&gt;Vespula&lt;/i&gt; Genus.</title>
        <authorList>
            <person name="Harrop T.W.R."/>
            <person name="Guhlin J."/>
            <person name="McLaughlin G.M."/>
            <person name="Permina E."/>
            <person name="Stockwell P."/>
            <person name="Gilligan J."/>
            <person name="Le Lec M.F."/>
            <person name="Gruber M.A.M."/>
            <person name="Quinn O."/>
            <person name="Lovegrove M."/>
            <person name="Duncan E.J."/>
            <person name="Remnant E.J."/>
            <person name="Van Eeckhoven J."/>
            <person name="Graham B."/>
            <person name="Knapp R.A."/>
            <person name="Langford K.W."/>
            <person name="Kronenberg Z."/>
            <person name="Press M.O."/>
            <person name="Eacker S.M."/>
            <person name="Wilson-Rankin E.E."/>
            <person name="Purcell J."/>
            <person name="Lester P.J."/>
            <person name="Dearden P.K."/>
        </authorList>
    </citation>
    <scope>NUCLEOTIDE SEQUENCE</scope>
    <source>
        <strain evidence="2">Volc-1</strain>
    </source>
</reference>
<proteinExistence type="predicted"/>
<dbReference type="AlphaFoldDB" id="A0A834P622"/>
<feature type="region of interest" description="Disordered" evidence="1">
    <location>
        <begin position="1"/>
        <end position="26"/>
    </location>
</feature>
<dbReference type="Proteomes" id="UP000600918">
    <property type="component" value="Unassembled WGS sequence"/>
</dbReference>
<keyword evidence="3" id="KW-1185">Reference proteome</keyword>
<gene>
    <name evidence="2" type="ORF">H0235_006097</name>
</gene>
<dbReference type="EMBL" id="JACSDY010000004">
    <property type="protein sequence ID" value="KAF7429699.1"/>
    <property type="molecule type" value="Genomic_DNA"/>
</dbReference>
<protein>
    <submittedName>
        <fullName evidence="2">Uncharacterized protein</fullName>
    </submittedName>
</protein>
<evidence type="ECO:0000313" key="2">
    <source>
        <dbReference type="EMBL" id="KAF7429699.1"/>
    </source>
</evidence>
<accession>A0A834P622</accession>
<evidence type="ECO:0000313" key="3">
    <source>
        <dbReference type="Proteomes" id="UP000600918"/>
    </source>
</evidence>
<organism evidence="2 3">
    <name type="scientific">Vespula pensylvanica</name>
    <name type="common">Western yellow jacket</name>
    <name type="synonym">Wasp</name>
    <dbReference type="NCBI Taxonomy" id="30213"/>
    <lineage>
        <taxon>Eukaryota</taxon>
        <taxon>Metazoa</taxon>
        <taxon>Ecdysozoa</taxon>
        <taxon>Arthropoda</taxon>
        <taxon>Hexapoda</taxon>
        <taxon>Insecta</taxon>
        <taxon>Pterygota</taxon>
        <taxon>Neoptera</taxon>
        <taxon>Endopterygota</taxon>
        <taxon>Hymenoptera</taxon>
        <taxon>Apocrita</taxon>
        <taxon>Aculeata</taxon>
        <taxon>Vespoidea</taxon>
        <taxon>Vespidae</taxon>
        <taxon>Vespinae</taxon>
        <taxon>Vespula</taxon>
    </lineage>
</organism>
<name>A0A834P622_VESPE</name>